<dbReference type="EMBL" id="MLJW01000500">
    <property type="protein sequence ID" value="OIQ86113.1"/>
    <property type="molecule type" value="Genomic_DNA"/>
</dbReference>
<comment type="function">
    <text evidence="1">Plays a role in synthesis, processing and/or stability of 23S rRNA.</text>
</comment>
<dbReference type="Pfam" id="PF02620">
    <property type="entry name" value="YceD"/>
    <property type="match status" value="1"/>
</dbReference>
<organism evidence="6">
    <name type="scientific">mine drainage metagenome</name>
    <dbReference type="NCBI Taxonomy" id="410659"/>
    <lineage>
        <taxon>unclassified sequences</taxon>
        <taxon>metagenomes</taxon>
        <taxon>ecological metagenomes</taxon>
    </lineage>
</organism>
<evidence type="ECO:0000256" key="5">
    <source>
        <dbReference type="ARBA" id="ARBA00031841"/>
    </source>
</evidence>
<sequence>MKEQVTINSLEFAQGSHQIHGTISPRELGRLGEVLFSPDGMLDYVLAGSVKAGRPEISLQLKGELTLTCQRCMGPIRHAVDTVTRFVVVPDPGMLPAPEDDQDDVDYLVADPRFDVLALVEDEILLELPMAPLHEADACGVAAAGAKEQKESPFKVLQGLKLGKS</sequence>
<evidence type="ECO:0000313" key="6">
    <source>
        <dbReference type="EMBL" id="OIQ86113.1"/>
    </source>
</evidence>
<accession>A0A1J5QR68</accession>
<evidence type="ECO:0000256" key="3">
    <source>
        <dbReference type="ARBA" id="ARBA00015716"/>
    </source>
</evidence>
<dbReference type="GO" id="GO:0005829">
    <property type="term" value="C:cytosol"/>
    <property type="evidence" value="ECO:0007669"/>
    <property type="project" value="TreeGrafter"/>
</dbReference>
<evidence type="ECO:0000256" key="1">
    <source>
        <dbReference type="ARBA" id="ARBA00002868"/>
    </source>
</evidence>
<dbReference type="InterPro" id="IPR003772">
    <property type="entry name" value="YceD"/>
</dbReference>
<dbReference type="PANTHER" id="PTHR38099:SF1">
    <property type="entry name" value="LARGE RIBOSOMAL RNA SUBUNIT ACCUMULATION PROTEIN YCED"/>
    <property type="match status" value="1"/>
</dbReference>
<dbReference type="InterPro" id="IPR039255">
    <property type="entry name" value="YceD_bac"/>
</dbReference>
<evidence type="ECO:0000256" key="4">
    <source>
        <dbReference type="ARBA" id="ARBA00022517"/>
    </source>
</evidence>
<gene>
    <name evidence="6" type="ORF">GALL_320530</name>
</gene>
<comment type="similarity">
    <text evidence="2">Belongs to the DUF177 domain family.</text>
</comment>
<dbReference type="AlphaFoldDB" id="A0A1J5QR68"/>
<evidence type="ECO:0000256" key="2">
    <source>
        <dbReference type="ARBA" id="ARBA00010740"/>
    </source>
</evidence>
<dbReference type="GO" id="GO:0042254">
    <property type="term" value="P:ribosome biogenesis"/>
    <property type="evidence" value="ECO:0007669"/>
    <property type="project" value="UniProtKB-KW"/>
</dbReference>
<reference evidence="6" key="1">
    <citation type="submission" date="2016-10" db="EMBL/GenBank/DDBJ databases">
        <title>Sequence of Gallionella enrichment culture.</title>
        <authorList>
            <person name="Poehlein A."/>
            <person name="Muehling M."/>
            <person name="Daniel R."/>
        </authorList>
    </citation>
    <scope>NUCLEOTIDE SEQUENCE</scope>
</reference>
<dbReference type="PANTHER" id="PTHR38099">
    <property type="entry name" value="LARGE RIBOSOMAL RNA SUBUNIT ACCUMULATION PROTEIN YCED"/>
    <property type="match status" value="1"/>
</dbReference>
<comment type="caution">
    <text evidence="6">The sequence shown here is derived from an EMBL/GenBank/DDBJ whole genome shotgun (WGS) entry which is preliminary data.</text>
</comment>
<proteinExistence type="inferred from homology"/>
<protein>
    <recommendedName>
        <fullName evidence="3">Large ribosomal RNA subunit accumulation protein YceD</fullName>
    </recommendedName>
    <alternativeName>
        <fullName evidence="5">23S rRNA accumulation protein YceD</fullName>
    </alternativeName>
</protein>
<keyword evidence="4" id="KW-0690">Ribosome biogenesis</keyword>
<name>A0A1J5QR68_9ZZZZ</name>